<reference evidence="3" key="1">
    <citation type="journal article" date="2010" name="Nat. Biotechnol.">
        <title>Draft genome sequence of the oilseed species Ricinus communis.</title>
        <authorList>
            <person name="Chan A.P."/>
            <person name="Crabtree J."/>
            <person name="Zhao Q."/>
            <person name="Lorenzi H."/>
            <person name="Orvis J."/>
            <person name="Puiu D."/>
            <person name="Melake-Berhan A."/>
            <person name="Jones K.M."/>
            <person name="Redman J."/>
            <person name="Chen G."/>
            <person name="Cahoon E.B."/>
            <person name="Gedil M."/>
            <person name="Stanke M."/>
            <person name="Haas B.J."/>
            <person name="Wortman J.R."/>
            <person name="Fraser-Liggett C.M."/>
            <person name="Ravel J."/>
            <person name="Rabinowicz P.D."/>
        </authorList>
    </citation>
    <scope>NUCLEOTIDE SEQUENCE [LARGE SCALE GENOMIC DNA]</scope>
    <source>
        <strain evidence="3">cv. Hale</strain>
    </source>
</reference>
<dbReference type="AlphaFoldDB" id="B9TKI8"/>
<feature type="compositionally biased region" description="Low complexity" evidence="1">
    <location>
        <begin position="173"/>
        <end position="183"/>
    </location>
</feature>
<proteinExistence type="predicted"/>
<gene>
    <name evidence="2" type="ORF">RCOM_1963010</name>
</gene>
<sequence>MSPPALFAAAPALRQVDLRPRAATTETVSAPFGAGDVVPRRTELSCPVTRSYQWGAIAPRNAGTGSSRAAFQALTPSLAARRALQARPSCAVTAAVEPRLIRRPSSSISMRTERSPWMRTSRRSMAVKPISYVGCSIVLMPLPTSGDQATTPCHCPPAAPPGRRCGRDAGRIRAAPWPHGRAAPRPPPASGHDNRAAPTSPAGNPPAAPGANSRRTATAPPGRYRYSPAPAGGG</sequence>
<dbReference type="InParanoid" id="B9TKI8"/>
<evidence type="ECO:0000313" key="3">
    <source>
        <dbReference type="Proteomes" id="UP000008311"/>
    </source>
</evidence>
<evidence type="ECO:0000313" key="2">
    <source>
        <dbReference type="EMBL" id="EEF23625.1"/>
    </source>
</evidence>
<name>B9TKI8_RICCO</name>
<organism evidence="2 3">
    <name type="scientific">Ricinus communis</name>
    <name type="common">Castor bean</name>
    <dbReference type="NCBI Taxonomy" id="3988"/>
    <lineage>
        <taxon>Eukaryota</taxon>
        <taxon>Viridiplantae</taxon>
        <taxon>Streptophyta</taxon>
        <taxon>Embryophyta</taxon>
        <taxon>Tracheophyta</taxon>
        <taxon>Spermatophyta</taxon>
        <taxon>Magnoliopsida</taxon>
        <taxon>eudicotyledons</taxon>
        <taxon>Gunneridae</taxon>
        <taxon>Pentapetalae</taxon>
        <taxon>rosids</taxon>
        <taxon>fabids</taxon>
        <taxon>Malpighiales</taxon>
        <taxon>Euphorbiaceae</taxon>
        <taxon>Acalyphoideae</taxon>
        <taxon>Acalypheae</taxon>
        <taxon>Ricinus</taxon>
    </lineage>
</organism>
<evidence type="ECO:0000256" key="1">
    <source>
        <dbReference type="SAM" id="MobiDB-lite"/>
    </source>
</evidence>
<protein>
    <submittedName>
        <fullName evidence="2">Uncharacterized protein</fullName>
    </submittedName>
</protein>
<keyword evidence="3" id="KW-1185">Reference proteome</keyword>
<dbReference type="EMBL" id="EQ985361">
    <property type="protein sequence ID" value="EEF23625.1"/>
    <property type="molecule type" value="Genomic_DNA"/>
</dbReference>
<dbReference type="Proteomes" id="UP000008311">
    <property type="component" value="Unassembled WGS sequence"/>
</dbReference>
<accession>B9TKI8</accession>
<feature type="region of interest" description="Disordered" evidence="1">
    <location>
        <begin position="158"/>
        <end position="234"/>
    </location>
</feature>